<feature type="compositionally biased region" description="Polar residues" evidence="6">
    <location>
        <begin position="152"/>
        <end position="168"/>
    </location>
</feature>
<dbReference type="EMBL" id="JBBJBU010000003">
    <property type="protein sequence ID" value="KAK7206426.1"/>
    <property type="molecule type" value="Genomic_DNA"/>
</dbReference>
<evidence type="ECO:0000256" key="3">
    <source>
        <dbReference type="ARBA" id="ARBA00023125"/>
    </source>
</evidence>
<name>A0ABR1F9A2_9ASCO</name>
<feature type="region of interest" description="Disordered" evidence="6">
    <location>
        <begin position="99"/>
        <end position="136"/>
    </location>
</feature>
<proteinExistence type="predicted"/>
<dbReference type="GeneID" id="90036561"/>
<dbReference type="Gene3D" id="4.10.280.10">
    <property type="entry name" value="Helix-loop-helix DNA-binding domain"/>
    <property type="match status" value="1"/>
</dbReference>
<feature type="region of interest" description="Disordered" evidence="6">
    <location>
        <begin position="22"/>
        <end position="56"/>
    </location>
</feature>
<evidence type="ECO:0000259" key="7">
    <source>
        <dbReference type="PROSITE" id="PS50888"/>
    </source>
</evidence>
<evidence type="ECO:0000256" key="2">
    <source>
        <dbReference type="ARBA" id="ARBA00023015"/>
    </source>
</evidence>
<dbReference type="CDD" id="cd11387">
    <property type="entry name" value="bHLHzip_USF_MITF"/>
    <property type="match status" value="1"/>
</dbReference>
<keyword evidence="4" id="KW-0804">Transcription</keyword>
<keyword evidence="9" id="KW-1185">Reference proteome</keyword>
<dbReference type="InterPro" id="IPR036638">
    <property type="entry name" value="HLH_DNA-bd_sf"/>
</dbReference>
<feature type="compositionally biased region" description="Polar residues" evidence="6">
    <location>
        <begin position="99"/>
        <end position="109"/>
    </location>
</feature>
<feature type="compositionally biased region" description="Polar residues" evidence="6">
    <location>
        <begin position="116"/>
        <end position="130"/>
    </location>
</feature>
<gene>
    <name evidence="8" type="ORF">BZA70DRAFT_266739</name>
</gene>
<protein>
    <submittedName>
        <fullName evidence="8">Helix-loop-helix DNA-binding domain-containing protein</fullName>
    </submittedName>
</protein>
<evidence type="ECO:0000256" key="1">
    <source>
        <dbReference type="ARBA" id="ARBA00004123"/>
    </source>
</evidence>
<feature type="compositionally biased region" description="Polar residues" evidence="6">
    <location>
        <begin position="338"/>
        <end position="354"/>
    </location>
</feature>
<feature type="compositionally biased region" description="Low complexity" evidence="6">
    <location>
        <begin position="39"/>
        <end position="52"/>
    </location>
</feature>
<dbReference type="RefSeq" id="XP_064769459.1">
    <property type="nucleotide sequence ID" value="XM_064911049.1"/>
</dbReference>
<keyword evidence="5" id="KW-0539">Nucleus</keyword>
<evidence type="ECO:0000256" key="4">
    <source>
        <dbReference type="ARBA" id="ARBA00023163"/>
    </source>
</evidence>
<evidence type="ECO:0000313" key="8">
    <source>
        <dbReference type="EMBL" id="KAK7206426.1"/>
    </source>
</evidence>
<sequence length="393" mass="43034">MSYQSPPYIKPDPDGSFYQVSQGGFSSMGGNPEPIFNRGGFSSFDGHSPSSSMIPEDDLLESLNENYPEFSAVVSQDLQSQSQFSAPQNMGVGGYLSPPNRNVPLNSGSPFDDYSNRQMYQQTPSGSGSAPRQMMPESHTQRFLNVNEYNRPQKQSGMNSVSIPNSVGSWGAGGTPESFDQTFSPPPAIKGEGADKQNLLMMEKRRRRRESHNAVERRRRDNINEKIQELASLIPEHLLEGTGFTHNNNPGSGVNVGSVGTEVSTPGGTSGTPGLSASAAAALGRDGKPNKGIILKKSVDYIRQLQLAQEELRRKNEELEKRLQRLELRDGNDENLRVGNQTGSQDYLKTTPSKSDSDDFADFEYADNVFDTSLQGLGDDLSTTSRFSNMEIN</sequence>
<feature type="region of interest" description="Disordered" evidence="6">
    <location>
        <begin position="152"/>
        <end position="198"/>
    </location>
</feature>
<dbReference type="GO" id="GO:0003677">
    <property type="term" value="F:DNA binding"/>
    <property type="evidence" value="ECO:0007669"/>
    <property type="project" value="UniProtKB-KW"/>
</dbReference>
<dbReference type="PANTHER" id="PTHR45776">
    <property type="entry name" value="MIP04163P"/>
    <property type="match status" value="1"/>
</dbReference>
<comment type="caution">
    <text evidence="8">The sequence shown here is derived from an EMBL/GenBank/DDBJ whole genome shotgun (WGS) entry which is preliminary data.</text>
</comment>
<dbReference type="InterPro" id="IPR011598">
    <property type="entry name" value="bHLH_dom"/>
</dbReference>
<feature type="region of interest" description="Disordered" evidence="6">
    <location>
        <begin position="334"/>
        <end position="359"/>
    </location>
</feature>
<comment type="subcellular location">
    <subcellularLocation>
        <location evidence="1">Nucleus</location>
    </subcellularLocation>
</comment>
<keyword evidence="2" id="KW-0805">Transcription regulation</keyword>
<reference evidence="8 9" key="1">
    <citation type="submission" date="2024-03" db="EMBL/GenBank/DDBJ databases">
        <title>Genome-scale model development and genomic sequencing of the oleaginous clade Lipomyces.</title>
        <authorList>
            <consortium name="Lawrence Berkeley National Laboratory"/>
            <person name="Czajka J.J."/>
            <person name="Han Y."/>
            <person name="Kim J."/>
            <person name="Mondo S.J."/>
            <person name="Hofstad B.A."/>
            <person name="Robles A."/>
            <person name="Haridas S."/>
            <person name="Riley R."/>
            <person name="LaButti K."/>
            <person name="Pangilinan J."/>
            <person name="Andreopoulos W."/>
            <person name="Lipzen A."/>
            <person name="Yan J."/>
            <person name="Wang M."/>
            <person name="Ng V."/>
            <person name="Grigoriev I.V."/>
            <person name="Spatafora J.W."/>
            <person name="Magnuson J.K."/>
            <person name="Baker S.E."/>
            <person name="Pomraning K.R."/>
        </authorList>
    </citation>
    <scope>NUCLEOTIDE SEQUENCE [LARGE SCALE GENOMIC DNA]</scope>
    <source>
        <strain evidence="8 9">Phaff 52-87</strain>
    </source>
</reference>
<evidence type="ECO:0000313" key="9">
    <source>
        <dbReference type="Proteomes" id="UP001498771"/>
    </source>
</evidence>
<dbReference type="SUPFAM" id="SSF47459">
    <property type="entry name" value="HLH, helix-loop-helix DNA-binding domain"/>
    <property type="match status" value="1"/>
</dbReference>
<dbReference type="Pfam" id="PF00010">
    <property type="entry name" value="HLH"/>
    <property type="match status" value="1"/>
</dbReference>
<feature type="domain" description="BHLH" evidence="7">
    <location>
        <begin position="207"/>
        <end position="305"/>
    </location>
</feature>
<evidence type="ECO:0000256" key="6">
    <source>
        <dbReference type="SAM" id="MobiDB-lite"/>
    </source>
</evidence>
<dbReference type="Proteomes" id="UP001498771">
    <property type="component" value="Unassembled WGS sequence"/>
</dbReference>
<dbReference type="PROSITE" id="PS50888">
    <property type="entry name" value="BHLH"/>
    <property type="match status" value="1"/>
</dbReference>
<organism evidence="8 9">
    <name type="scientific">Myxozyma melibiosi</name>
    <dbReference type="NCBI Taxonomy" id="54550"/>
    <lineage>
        <taxon>Eukaryota</taxon>
        <taxon>Fungi</taxon>
        <taxon>Dikarya</taxon>
        <taxon>Ascomycota</taxon>
        <taxon>Saccharomycotina</taxon>
        <taxon>Lipomycetes</taxon>
        <taxon>Lipomycetales</taxon>
        <taxon>Lipomycetaceae</taxon>
        <taxon>Myxozyma</taxon>
    </lineage>
</organism>
<dbReference type="PANTHER" id="PTHR45776:SF2">
    <property type="entry name" value="MIP04163P"/>
    <property type="match status" value="1"/>
</dbReference>
<accession>A0ABR1F9A2</accession>
<keyword evidence="3 8" id="KW-0238">DNA-binding</keyword>
<dbReference type="SMART" id="SM00353">
    <property type="entry name" value="HLH"/>
    <property type="match status" value="1"/>
</dbReference>
<evidence type="ECO:0000256" key="5">
    <source>
        <dbReference type="ARBA" id="ARBA00023242"/>
    </source>
</evidence>